<dbReference type="RefSeq" id="WP_158979771.1">
    <property type="nucleotide sequence ID" value="NZ_WSFO01000006.1"/>
</dbReference>
<dbReference type="PANTHER" id="PTHR13774">
    <property type="entry name" value="PHENAZINE BIOSYNTHESIS PROTEIN"/>
    <property type="match status" value="1"/>
</dbReference>
<protein>
    <submittedName>
        <fullName evidence="4">PhzF family phenazine biosynthesis isomerase</fullName>
    </submittedName>
</protein>
<dbReference type="AlphaFoldDB" id="A0A6A4RBG9"/>
<name>A0A6A4RBG9_9RHOB</name>
<dbReference type="NCBIfam" id="TIGR00654">
    <property type="entry name" value="PhzF_family"/>
    <property type="match status" value="1"/>
</dbReference>
<evidence type="ECO:0000256" key="3">
    <source>
        <dbReference type="PIRSR" id="PIRSR016184-1"/>
    </source>
</evidence>
<proteinExistence type="inferred from homology"/>
<evidence type="ECO:0000313" key="4">
    <source>
        <dbReference type="EMBL" id="KAE9629707.1"/>
    </source>
</evidence>
<dbReference type="PIRSF" id="PIRSF016184">
    <property type="entry name" value="PhzC_PhzF"/>
    <property type="match status" value="1"/>
</dbReference>
<dbReference type="EMBL" id="WSFO01000006">
    <property type="protein sequence ID" value="KAE9629707.1"/>
    <property type="molecule type" value="Genomic_DNA"/>
</dbReference>
<keyword evidence="2 4" id="KW-0413">Isomerase</keyword>
<evidence type="ECO:0000256" key="2">
    <source>
        <dbReference type="ARBA" id="ARBA00023235"/>
    </source>
</evidence>
<gene>
    <name evidence="4" type="ORF">GP644_11895</name>
</gene>
<dbReference type="GO" id="GO:0005737">
    <property type="term" value="C:cytoplasm"/>
    <property type="evidence" value="ECO:0007669"/>
    <property type="project" value="TreeGrafter"/>
</dbReference>
<dbReference type="Pfam" id="PF02567">
    <property type="entry name" value="PhzC-PhzF"/>
    <property type="match status" value="1"/>
</dbReference>
<comment type="similarity">
    <text evidence="1">Belongs to the PhzF family.</text>
</comment>
<evidence type="ECO:0000256" key="1">
    <source>
        <dbReference type="ARBA" id="ARBA00008270"/>
    </source>
</evidence>
<sequence length="278" mass="29296">MNPQRIAAFSNGQTGGNPAGVVIQDQLPAPKEMQTLAREIGYSETVFAAPMGDQWQVRYYSPEAEVAFCGHATIALGVALGETYQAGTFDLNLSQGSISVSAAETQNGWTAELKSPETWSKPLDTALLEQLKSLFGLSDDQLDPRLPATLGFAGNQHAILALRNRADLKNMSYDFDTGLALMQEHDLTTISLLYVESDTVIVSRNAFAIGGVVEDPATGAAAAALGGALVDLNWPSLQGGGAFQIRQGEDMGQPSILNVTVSGKSGDSVHVAGTARNI</sequence>
<dbReference type="InterPro" id="IPR003719">
    <property type="entry name" value="Phenazine_PhzF-like"/>
</dbReference>
<dbReference type="Gene3D" id="3.10.310.10">
    <property type="entry name" value="Diaminopimelate Epimerase, Chain A, domain 1"/>
    <property type="match status" value="2"/>
</dbReference>
<reference evidence="4 5" key="1">
    <citation type="submission" date="2019-12" db="EMBL/GenBank/DDBJ databases">
        <authorList>
            <person name="Zhang Y.-J."/>
        </authorList>
    </citation>
    <scope>NUCLEOTIDE SEQUENCE [LARGE SCALE GENOMIC DNA]</scope>
    <source>
        <strain evidence="4 5">H18S-6</strain>
    </source>
</reference>
<evidence type="ECO:0000313" key="5">
    <source>
        <dbReference type="Proteomes" id="UP000441586"/>
    </source>
</evidence>
<accession>A0A6A4RBG9</accession>
<comment type="caution">
    <text evidence="4">The sequence shown here is derived from an EMBL/GenBank/DDBJ whole genome shotgun (WGS) entry which is preliminary data.</text>
</comment>
<dbReference type="PANTHER" id="PTHR13774:SF39">
    <property type="entry name" value="BIOSYNTHESIS PROTEIN, PUTATIVE-RELATED"/>
    <property type="match status" value="1"/>
</dbReference>
<dbReference type="GO" id="GO:0016853">
    <property type="term" value="F:isomerase activity"/>
    <property type="evidence" value="ECO:0007669"/>
    <property type="project" value="UniProtKB-KW"/>
</dbReference>
<dbReference type="SUPFAM" id="SSF54506">
    <property type="entry name" value="Diaminopimelate epimerase-like"/>
    <property type="match status" value="1"/>
</dbReference>
<feature type="active site" evidence="3">
    <location>
        <position position="44"/>
    </location>
</feature>
<organism evidence="4 5">
    <name type="scientific">Parasedimentitalea maritima</name>
    <dbReference type="NCBI Taxonomy" id="2578117"/>
    <lineage>
        <taxon>Bacteria</taxon>
        <taxon>Pseudomonadati</taxon>
        <taxon>Pseudomonadota</taxon>
        <taxon>Alphaproteobacteria</taxon>
        <taxon>Rhodobacterales</taxon>
        <taxon>Paracoccaceae</taxon>
        <taxon>Parasedimentitalea</taxon>
    </lineage>
</organism>
<dbReference type="Proteomes" id="UP000441586">
    <property type="component" value="Unassembled WGS sequence"/>
</dbReference>